<evidence type="ECO:0000313" key="8">
    <source>
        <dbReference type="EMBL" id="SAK95972.1"/>
    </source>
</evidence>
<name>A0A158DMX7_9BURK</name>
<protein>
    <submittedName>
        <fullName evidence="8">Transposase from transposon Tn916</fullName>
    </submittedName>
</protein>
<organism evidence="8 9">
    <name type="scientific">Caballeronia temeraria</name>
    <dbReference type="NCBI Taxonomy" id="1777137"/>
    <lineage>
        <taxon>Bacteria</taxon>
        <taxon>Pseudomonadati</taxon>
        <taxon>Pseudomonadota</taxon>
        <taxon>Betaproteobacteria</taxon>
        <taxon>Burkholderiales</taxon>
        <taxon>Burkholderiaceae</taxon>
        <taxon>Caballeronia</taxon>
    </lineage>
</organism>
<feature type="domain" description="Core-binding (CB)" evidence="7">
    <location>
        <begin position="138"/>
        <end position="215"/>
    </location>
</feature>
<evidence type="ECO:0000256" key="1">
    <source>
        <dbReference type="ARBA" id="ARBA00008857"/>
    </source>
</evidence>
<dbReference type="InterPro" id="IPR046668">
    <property type="entry name" value="DUF6538"/>
</dbReference>
<dbReference type="GO" id="GO:0015074">
    <property type="term" value="P:DNA integration"/>
    <property type="evidence" value="ECO:0007669"/>
    <property type="project" value="UniProtKB-KW"/>
</dbReference>
<evidence type="ECO:0000313" key="9">
    <source>
        <dbReference type="Proteomes" id="UP000054624"/>
    </source>
</evidence>
<keyword evidence="2" id="KW-0229">DNA integration</keyword>
<dbReference type="PANTHER" id="PTHR30629:SF2">
    <property type="entry name" value="PROPHAGE INTEGRASE INTS-RELATED"/>
    <property type="match status" value="1"/>
</dbReference>
<keyword evidence="9" id="KW-1185">Reference proteome</keyword>
<dbReference type="SUPFAM" id="SSF56349">
    <property type="entry name" value="DNA breaking-rejoining enzymes"/>
    <property type="match status" value="1"/>
</dbReference>
<dbReference type="STRING" id="1777137.AWB76_07230"/>
<dbReference type="RefSeq" id="WP_061164758.1">
    <property type="nucleotide sequence ID" value="NZ_FCOI02000046.1"/>
</dbReference>
<dbReference type="InterPro" id="IPR011010">
    <property type="entry name" value="DNA_brk_join_enz"/>
</dbReference>
<dbReference type="InterPro" id="IPR002104">
    <property type="entry name" value="Integrase_catalytic"/>
</dbReference>
<proteinExistence type="inferred from homology"/>
<feature type="domain" description="Tyr recombinase" evidence="6">
    <location>
        <begin position="239"/>
        <end position="429"/>
    </location>
</feature>
<dbReference type="AlphaFoldDB" id="A0A158DMX7"/>
<comment type="similarity">
    <text evidence="1">Belongs to the 'phage' integrase family.</text>
</comment>
<dbReference type="GO" id="GO:0003677">
    <property type="term" value="F:DNA binding"/>
    <property type="evidence" value="ECO:0007669"/>
    <property type="project" value="UniProtKB-UniRule"/>
</dbReference>
<accession>A0A158DMX7</accession>
<sequence length="434" mass="48735">MTTFRIGIMAVQLRYSWKKPGSDVIYYRRRVPDDLRDKVGKPYVVISCQTTDPRVAAERIKRLAKQHDEEWAHYRSPSRAGNLALAKAWLEEKKLDVVQPEDGAVWAFEDHVEENMVGGKIPEPLQTAMELVKGTREFRLTDCRDEYIKARPNGQDRAERSFRYLMEYLKADRDIRKVRRTDVNGFVQYLLGKDMATASVQRYITPLKAAFGRAIRENEMGIENVFARVEITGLGEDSEDREVFTLEQFKALDAALDKANPDTLRSILRVVAETGARLAEIVGLAKADVKLDHLIPHIALKPHPWRTLKTPGSTRRIPLTPVAQTCLRDAISRSHDPVVLFPQYTSAEGCKADTASAALVKWIRGRDGLKGTQLGVHSLRHGMKDLLRAVKCPSEAADEIIGHATPGMGANYGEGYPLGDLRDWLVAANALKAR</sequence>
<reference evidence="9" key="1">
    <citation type="submission" date="2016-01" db="EMBL/GenBank/DDBJ databases">
        <authorList>
            <person name="Peeters Charlotte."/>
        </authorList>
    </citation>
    <scope>NUCLEOTIDE SEQUENCE [LARGE SCALE GENOMIC DNA]</scope>
</reference>
<dbReference type="OrthoDB" id="9784724at2"/>
<gene>
    <name evidence="8" type="primary">Int-Tn</name>
    <name evidence="8" type="ORF">AWB76_07230</name>
</gene>
<evidence type="ECO:0000256" key="3">
    <source>
        <dbReference type="ARBA" id="ARBA00023125"/>
    </source>
</evidence>
<dbReference type="InterPro" id="IPR050808">
    <property type="entry name" value="Phage_Integrase"/>
</dbReference>
<evidence type="ECO:0000256" key="4">
    <source>
        <dbReference type="ARBA" id="ARBA00023172"/>
    </source>
</evidence>
<dbReference type="Pfam" id="PF00589">
    <property type="entry name" value="Phage_integrase"/>
    <property type="match status" value="1"/>
</dbReference>
<dbReference type="PROSITE" id="PS51900">
    <property type="entry name" value="CB"/>
    <property type="match status" value="1"/>
</dbReference>
<dbReference type="GO" id="GO:0006310">
    <property type="term" value="P:DNA recombination"/>
    <property type="evidence" value="ECO:0007669"/>
    <property type="project" value="UniProtKB-KW"/>
</dbReference>
<dbReference type="InterPro" id="IPR013762">
    <property type="entry name" value="Integrase-like_cat_sf"/>
</dbReference>
<dbReference type="Pfam" id="PF20172">
    <property type="entry name" value="DUF6538"/>
    <property type="match status" value="1"/>
</dbReference>
<dbReference type="Gene3D" id="1.10.150.130">
    <property type="match status" value="1"/>
</dbReference>
<evidence type="ECO:0000256" key="5">
    <source>
        <dbReference type="PROSITE-ProRule" id="PRU01248"/>
    </source>
</evidence>
<dbReference type="Gene3D" id="1.10.443.10">
    <property type="entry name" value="Intergrase catalytic core"/>
    <property type="match status" value="1"/>
</dbReference>
<dbReference type="Proteomes" id="UP000054624">
    <property type="component" value="Unassembled WGS sequence"/>
</dbReference>
<dbReference type="PROSITE" id="PS51898">
    <property type="entry name" value="TYR_RECOMBINASE"/>
    <property type="match status" value="1"/>
</dbReference>
<keyword evidence="3 5" id="KW-0238">DNA-binding</keyword>
<evidence type="ECO:0000256" key="2">
    <source>
        <dbReference type="ARBA" id="ARBA00022908"/>
    </source>
</evidence>
<dbReference type="InterPro" id="IPR010998">
    <property type="entry name" value="Integrase_recombinase_N"/>
</dbReference>
<keyword evidence="4" id="KW-0233">DNA recombination</keyword>
<evidence type="ECO:0000259" key="6">
    <source>
        <dbReference type="PROSITE" id="PS51898"/>
    </source>
</evidence>
<dbReference type="InterPro" id="IPR044068">
    <property type="entry name" value="CB"/>
</dbReference>
<dbReference type="EMBL" id="FCOI02000046">
    <property type="protein sequence ID" value="SAK95972.1"/>
    <property type="molecule type" value="Genomic_DNA"/>
</dbReference>
<evidence type="ECO:0000259" key="7">
    <source>
        <dbReference type="PROSITE" id="PS51900"/>
    </source>
</evidence>
<dbReference type="PANTHER" id="PTHR30629">
    <property type="entry name" value="PROPHAGE INTEGRASE"/>
    <property type="match status" value="1"/>
</dbReference>